<dbReference type="InterPro" id="IPR056600">
    <property type="entry name" value="GBD_T9SS_assoc"/>
</dbReference>
<organism evidence="5 6">
    <name type="scientific">Aureibaculum algae</name>
    <dbReference type="NCBI Taxonomy" id="2584122"/>
    <lineage>
        <taxon>Bacteria</taxon>
        <taxon>Pseudomonadati</taxon>
        <taxon>Bacteroidota</taxon>
        <taxon>Flavobacteriia</taxon>
        <taxon>Flavobacteriales</taxon>
        <taxon>Flavobacteriaceae</taxon>
        <taxon>Aureibaculum</taxon>
    </lineage>
</organism>
<feature type="chain" id="PRO_5022885210" evidence="2">
    <location>
        <begin position="24"/>
        <end position="398"/>
    </location>
</feature>
<evidence type="ECO:0000313" key="5">
    <source>
        <dbReference type="EMBL" id="QCX39779.1"/>
    </source>
</evidence>
<name>A0A5B7TSB0_9FLAO</name>
<dbReference type="AlphaFoldDB" id="A0A5B7TSB0"/>
<keyword evidence="1 2" id="KW-0732">Signal</keyword>
<feature type="domain" description="T9SS-like galactose binding" evidence="4">
    <location>
        <begin position="37"/>
        <end position="174"/>
    </location>
</feature>
<dbReference type="OrthoDB" id="1398760at2"/>
<dbReference type="Pfam" id="PF18962">
    <property type="entry name" value="Por_Secre_tail"/>
    <property type="match status" value="1"/>
</dbReference>
<evidence type="ECO:0000256" key="1">
    <source>
        <dbReference type="ARBA" id="ARBA00022729"/>
    </source>
</evidence>
<keyword evidence="6" id="KW-1185">Reference proteome</keyword>
<reference evidence="5 6" key="1">
    <citation type="submission" date="2019-05" db="EMBL/GenBank/DDBJ databases">
        <title>Algicella ahnfeltiae gen. nov., sp. nov., a novel marine bacterium of the family Flavobacteriaceae isolated from a red alga.</title>
        <authorList>
            <person name="Nedashkovskaya O.I."/>
            <person name="Kukhlevskiy A.D."/>
            <person name="Kim S.-G."/>
            <person name="Zhukova N.V."/>
            <person name="Mikhailov V.V."/>
        </authorList>
    </citation>
    <scope>NUCLEOTIDE SEQUENCE [LARGE SCALE GENOMIC DNA]</scope>
    <source>
        <strain evidence="5 6">10Alg115</strain>
    </source>
</reference>
<sequence length="398" mass="41855">MNRKTTYGFLIAFFFVFTGLVQANVNEIENIIAPPINDNCANATTLTVNPNYLCGTVSSGTLVDATASSIVSDGLGGSCPSVVSKANDDVWFKFVAVNTSHRVKISNIAGSTTDLYSNIYNGGVSGNCPATATDTPIYCSDPNIINLNSLTVGNTYFIRIYSNSTATGATTTFDVCIGSASIVPTNDDCSNALSIGSLPHNVNYDATSATNNAGFITATGCIAMNDGVWYKIIGDGGIISITADPDSWNLAIAIYTGTCGTFSCVDDSNGGAIGVTEGVTFSSTLGTTYYINIAYPSGTVNGSEGTFDLAITSSTLSIDKILAKGFSYYPNPVDKVLKMRANENIQQISLYSVLGKEIKRVHQNDIQAELSLDQLPAGTYFVKAMVGGSIGTFKILKK</sequence>
<feature type="signal peptide" evidence="2">
    <location>
        <begin position="1"/>
        <end position="23"/>
    </location>
</feature>
<protein>
    <submittedName>
        <fullName evidence="5">T9SS type A sorting domain-containing protein</fullName>
    </submittedName>
</protein>
<evidence type="ECO:0000256" key="2">
    <source>
        <dbReference type="SAM" id="SignalP"/>
    </source>
</evidence>
<feature type="domain" description="Secretion system C-terminal sorting" evidence="3">
    <location>
        <begin position="329"/>
        <end position="387"/>
    </location>
</feature>
<proteinExistence type="predicted"/>
<evidence type="ECO:0000259" key="3">
    <source>
        <dbReference type="Pfam" id="PF18962"/>
    </source>
</evidence>
<evidence type="ECO:0000259" key="4">
    <source>
        <dbReference type="Pfam" id="PF23759"/>
    </source>
</evidence>
<dbReference type="EMBL" id="CP040749">
    <property type="protein sequence ID" value="QCX39779.1"/>
    <property type="molecule type" value="Genomic_DNA"/>
</dbReference>
<dbReference type="Proteomes" id="UP000306229">
    <property type="component" value="Chromosome"/>
</dbReference>
<gene>
    <name evidence="5" type="ORF">FF125_15520</name>
</gene>
<accession>A0A5B7TSB0</accession>
<dbReference type="NCBIfam" id="TIGR04183">
    <property type="entry name" value="Por_Secre_tail"/>
    <property type="match status" value="1"/>
</dbReference>
<dbReference type="InterPro" id="IPR026444">
    <property type="entry name" value="Secre_tail"/>
</dbReference>
<dbReference type="RefSeq" id="WP_138950619.1">
    <property type="nucleotide sequence ID" value="NZ_CP040749.1"/>
</dbReference>
<dbReference type="Pfam" id="PF23759">
    <property type="entry name" value="GBD_T9SS_assoc"/>
    <property type="match status" value="1"/>
</dbReference>
<dbReference type="KEGG" id="fbe:FF125_15520"/>
<evidence type="ECO:0000313" key="6">
    <source>
        <dbReference type="Proteomes" id="UP000306229"/>
    </source>
</evidence>